<evidence type="ECO:0000256" key="1">
    <source>
        <dbReference type="SAM" id="MobiDB-lite"/>
    </source>
</evidence>
<evidence type="ECO:0000313" key="4">
    <source>
        <dbReference type="Proteomes" id="UP000000763"/>
    </source>
</evidence>
<gene>
    <name evidence="3" type="primary">OJ1199_H01.133</name>
    <name evidence="2" type="ORF">P0453G03.16</name>
</gene>
<dbReference type="Proteomes" id="UP000000763">
    <property type="component" value="Chromosome 7"/>
</dbReference>
<dbReference type="EMBL" id="AP004182">
    <property type="protein sequence ID" value="BAD30486.1"/>
    <property type="molecule type" value="Genomic_DNA"/>
</dbReference>
<reference evidence="2" key="2">
    <citation type="submission" date="2001-10" db="EMBL/GenBank/DDBJ databases">
        <title>Oryza sativa nipponbare(GA3) genomic DNA, chromosome 7, PAC clone:P0453G03.</title>
        <authorList>
            <person name="Sasaki T."/>
            <person name="Matsumoto T."/>
            <person name="Yamamoto K."/>
        </authorList>
    </citation>
    <scope>NUCLEOTIDE SEQUENCE</scope>
</reference>
<evidence type="ECO:0000313" key="3">
    <source>
        <dbReference type="EMBL" id="BAD30486.1"/>
    </source>
</evidence>
<proteinExistence type="predicted"/>
<reference evidence="4" key="3">
    <citation type="journal article" date="2005" name="Nature">
        <title>The map-based sequence of the rice genome.</title>
        <authorList>
            <consortium name="International rice genome sequencing project (IRGSP)"/>
            <person name="Matsumoto T."/>
            <person name="Wu J."/>
            <person name="Kanamori H."/>
            <person name="Katayose Y."/>
            <person name="Fujisawa M."/>
            <person name="Namiki N."/>
            <person name="Mizuno H."/>
            <person name="Yamamoto K."/>
            <person name="Antonio B.A."/>
            <person name="Baba T."/>
            <person name="Sakata K."/>
            <person name="Nagamura Y."/>
            <person name="Aoki H."/>
            <person name="Arikawa K."/>
            <person name="Arita K."/>
            <person name="Bito T."/>
            <person name="Chiden Y."/>
            <person name="Fujitsuka N."/>
            <person name="Fukunaka R."/>
            <person name="Hamada M."/>
            <person name="Harada C."/>
            <person name="Hayashi A."/>
            <person name="Hijishita S."/>
            <person name="Honda M."/>
            <person name="Hosokawa S."/>
            <person name="Ichikawa Y."/>
            <person name="Idonuma A."/>
            <person name="Iijima M."/>
            <person name="Ikeda M."/>
            <person name="Ikeno M."/>
            <person name="Ito K."/>
            <person name="Ito S."/>
            <person name="Ito T."/>
            <person name="Ito Y."/>
            <person name="Ito Y."/>
            <person name="Iwabuchi A."/>
            <person name="Kamiya K."/>
            <person name="Karasawa W."/>
            <person name="Kurita K."/>
            <person name="Katagiri S."/>
            <person name="Kikuta A."/>
            <person name="Kobayashi H."/>
            <person name="Kobayashi N."/>
            <person name="Machita K."/>
            <person name="Maehara T."/>
            <person name="Masukawa M."/>
            <person name="Mizubayashi T."/>
            <person name="Mukai Y."/>
            <person name="Nagasaki H."/>
            <person name="Nagata Y."/>
            <person name="Naito S."/>
            <person name="Nakashima M."/>
            <person name="Nakama Y."/>
            <person name="Nakamichi Y."/>
            <person name="Nakamura M."/>
            <person name="Meguro A."/>
            <person name="Negishi M."/>
            <person name="Ohta I."/>
            <person name="Ohta T."/>
            <person name="Okamoto M."/>
            <person name="Ono N."/>
            <person name="Saji S."/>
            <person name="Sakaguchi M."/>
            <person name="Sakai K."/>
            <person name="Shibata M."/>
            <person name="Shimokawa T."/>
            <person name="Song J."/>
            <person name="Takazaki Y."/>
            <person name="Terasawa K."/>
            <person name="Tsugane M."/>
            <person name="Tsuji K."/>
            <person name="Ueda S."/>
            <person name="Waki K."/>
            <person name="Yamagata H."/>
            <person name="Yamamoto M."/>
            <person name="Yamamoto S."/>
            <person name="Yamane H."/>
            <person name="Yoshiki S."/>
            <person name="Yoshihara R."/>
            <person name="Yukawa K."/>
            <person name="Zhong H."/>
            <person name="Yano M."/>
            <person name="Yuan Q."/>
            <person name="Ouyang S."/>
            <person name="Liu J."/>
            <person name="Jones K.M."/>
            <person name="Gansberger K."/>
            <person name="Moffat K."/>
            <person name="Hill J."/>
            <person name="Bera J."/>
            <person name="Fadrosh D."/>
            <person name="Jin S."/>
            <person name="Johri S."/>
            <person name="Kim M."/>
            <person name="Overton L."/>
            <person name="Reardon M."/>
            <person name="Tsitrin T."/>
            <person name="Vuong H."/>
            <person name="Weaver B."/>
            <person name="Ciecko A."/>
            <person name="Tallon L."/>
            <person name="Jackson J."/>
            <person name="Pai G."/>
            <person name="Aken S.V."/>
            <person name="Utterback T."/>
            <person name="Reidmuller S."/>
            <person name="Feldblyum T."/>
            <person name="Hsiao J."/>
            <person name="Zismann V."/>
            <person name="Iobst S."/>
            <person name="de Vazeille A.R."/>
            <person name="Buell C.R."/>
            <person name="Ying K."/>
            <person name="Li Y."/>
            <person name="Lu T."/>
            <person name="Huang Y."/>
            <person name="Zhao Q."/>
            <person name="Feng Q."/>
            <person name="Zhang L."/>
            <person name="Zhu J."/>
            <person name="Weng Q."/>
            <person name="Mu J."/>
            <person name="Lu Y."/>
            <person name="Fan D."/>
            <person name="Liu Y."/>
            <person name="Guan J."/>
            <person name="Zhang Y."/>
            <person name="Yu S."/>
            <person name="Liu X."/>
            <person name="Zhang Y."/>
            <person name="Hong G."/>
            <person name="Han B."/>
            <person name="Choisne N."/>
            <person name="Demange N."/>
            <person name="Orjeda G."/>
            <person name="Samain S."/>
            <person name="Cattolico L."/>
            <person name="Pelletier E."/>
            <person name="Couloux A."/>
            <person name="Segurens B."/>
            <person name="Wincker P."/>
            <person name="D'Hont A."/>
            <person name="Scarpelli C."/>
            <person name="Weissenbach J."/>
            <person name="Salanoubat M."/>
            <person name="Quetier F."/>
            <person name="Yu Y."/>
            <person name="Kim H.R."/>
            <person name="Rambo T."/>
            <person name="Currie J."/>
            <person name="Collura K."/>
            <person name="Luo M."/>
            <person name="Yang T."/>
            <person name="Ammiraju J.S.S."/>
            <person name="Engler F."/>
            <person name="Soderlund C."/>
            <person name="Wing R.A."/>
            <person name="Palmer L.E."/>
            <person name="de la Bastide M."/>
            <person name="Spiegel L."/>
            <person name="Nascimento L."/>
            <person name="Zutavern T."/>
            <person name="O'Shaughnessy A."/>
            <person name="Dike S."/>
            <person name="Dedhia N."/>
            <person name="Preston R."/>
            <person name="Balija V."/>
            <person name="McCombie W.R."/>
            <person name="Chow T."/>
            <person name="Chen H."/>
            <person name="Chung M."/>
            <person name="Chen C."/>
            <person name="Shaw J."/>
            <person name="Wu H."/>
            <person name="Hsiao K."/>
            <person name="Chao Y."/>
            <person name="Chu M."/>
            <person name="Cheng C."/>
            <person name="Hour A."/>
            <person name="Lee P."/>
            <person name="Lin S."/>
            <person name="Lin Y."/>
            <person name="Liou J."/>
            <person name="Liu S."/>
            <person name="Hsing Y."/>
            <person name="Raghuvanshi S."/>
            <person name="Mohanty A."/>
            <person name="Bharti A.K."/>
            <person name="Gaur A."/>
            <person name="Gupta V."/>
            <person name="Kumar D."/>
            <person name="Ravi V."/>
            <person name="Vij S."/>
            <person name="Kapur A."/>
            <person name="Khurana P."/>
            <person name="Khurana P."/>
            <person name="Khurana J.P."/>
            <person name="Tyagi A.K."/>
            <person name="Gaikwad K."/>
            <person name="Singh A."/>
            <person name="Dalal V."/>
            <person name="Srivastava S."/>
            <person name="Dixit A."/>
            <person name="Pal A.K."/>
            <person name="Ghazi I.A."/>
            <person name="Yadav M."/>
            <person name="Pandit A."/>
            <person name="Bhargava A."/>
            <person name="Sureshbabu K."/>
            <person name="Batra K."/>
            <person name="Sharma T.R."/>
            <person name="Mohapatra T."/>
            <person name="Singh N.K."/>
            <person name="Messing J."/>
            <person name="Nelson A.B."/>
            <person name="Fuks G."/>
            <person name="Kavchok S."/>
            <person name="Keizer G."/>
            <person name="Linton E."/>
            <person name="Llaca V."/>
            <person name="Song R."/>
            <person name="Tanyolac B."/>
            <person name="Young S."/>
            <person name="Ho-Il K."/>
            <person name="Hahn J.H."/>
            <person name="Sangsakoo G."/>
            <person name="Vanavichit A."/>
            <person name="de Mattos Luiz.A.T."/>
            <person name="Zimmer P.D."/>
            <person name="Malone G."/>
            <person name="Dellagostin O."/>
            <person name="de Oliveira A.C."/>
            <person name="Bevan M."/>
            <person name="Bancroft I."/>
            <person name="Minx P."/>
            <person name="Cordum H."/>
            <person name="Wilson R."/>
            <person name="Cheng Z."/>
            <person name="Jin W."/>
            <person name="Jiang J."/>
            <person name="Leong S.A."/>
            <person name="Iwama H."/>
            <person name="Gojobori T."/>
            <person name="Itoh T."/>
            <person name="Niimura Y."/>
            <person name="Fujii Y."/>
            <person name="Habara T."/>
            <person name="Sakai H."/>
            <person name="Sato Y."/>
            <person name="Wilson G."/>
            <person name="Kumar K."/>
            <person name="McCouch S."/>
            <person name="Juretic N."/>
            <person name="Hoen D."/>
            <person name="Wright S."/>
            <person name="Bruskiewich R."/>
            <person name="Bureau T."/>
            <person name="Miyao A."/>
            <person name="Hirochika H."/>
            <person name="Nishikawa T."/>
            <person name="Kadowaki K."/>
            <person name="Sugiura M."/>
            <person name="Burr B."/>
            <person name="Sasaki T."/>
        </authorList>
    </citation>
    <scope>NUCLEOTIDE SEQUENCE [LARGE SCALE GENOMIC DNA]</scope>
    <source>
        <strain evidence="4">cv. Nipponbare</strain>
    </source>
</reference>
<accession>Q7XIA1</accession>
<dbReference type="AlphaFoldDB" id="Q7XIA1"/>
<feature type="compositionally biased region" description="Low complexity" evidence="1">
    <location>
        <begin position="16"/>
        <end position="33"/>
    </location>
</feature>
<dbReference type="EMBL" id="AP004276">
    <property type="protein sequence ID" value="BAC79817.1"/>
    <property type="molecule type" value="Genomic_DNA"/>
</dbReference>
<reference evidence="4" key="4">
    <citation type="journal article" date="2008" name="Nucleic Acids Res.">
        <title>The rice annotation project database (RAP-DB): 2008 update.</title>
        <authorList>
            <consortium name="The rice annotation project (RAP)"/>
        </authorList>
    </citation>
    <scope>GENOME REANNOTATION</scope>
    <source>
        <strain evidence="4">cv. Nipponbare</strain>
    </source>
</reference>
<feature type="region of interest" description="Disordered" evidence="1">
    <location>
        <begin position="16"/>
        <end position="64"/>
    </location>
</feature>
<organism evidence="2 4">
    <name type="scientific">Oryza sativa subsp. japonica</name>
    <name type="common">Rice</name>
    <dbReference type="NCBI Taxonomy" id="39947"/>
    <lineage>
        <taxon>Eukaryota</taxon>
        <taxon>Viridiplantae</taxon>
        <taxon>Streptophyta</taxon>
        <taxon>Embryophyta</taxon>
        <taxon>Tracheophyta</taxon>
        <taxon>Spermatophyta</taxon>
        <taxon>Magnoliopsida</taxon>
        <taxon>Liliopsida</taxon>
        <taxon>Poales</taxon>
        <taxon>Poaceae</taxon>
        <taxon>BOP clade</taxon>
        <taxon>Oryzoideae</taxon>
        <taxon>Oryzeae</taxon>
        <taxon>Oryzinae</taxon>
        <taxon>Oryza</taxon>
        <taxon>Oryza sativa</taxon>
    </lineage>
</organism>
<sequence>MPLNYPFLLLSSCSLSSPSSSLTSSRRPLHLSSQPPSDGRPRRRLRRQHTVAGATARRRTVSSRRAASACGYVDSGSVVRRRGSAMGVRRHVGVASAAAAEGNARVLSSGVGSAS</sequence>
<evidence type="ECO:0000313" key="2">
    <source>
        <dbReference type="EMBL" id="BAC79817.1"/>
    </source>
</evidence>
<name>Q7XIA1_ORYSJ</name>
<reference evidence="3" key="1">
    <citation type="submission" date="2001-09" db="EMBL/GenBank/DDBJ databases">
        <title>Oryza sativa nipponbare(GA3) genomic DNA, chromosome 7, BAC clone:OJ1199_H01.</title>
        <authorList>
            <person name="Sasaki T."/>
            <person name="Matsumoto T."/>
            <person name="Yamamoto K."/>
        </authorList>
    </citation>
    <scope>NUCLEOTIDE SEQUENCE</scope>
</reference>
<protein>
    <submittedName>
        <fullName evidence="2">Uncharacterized protein</fullName>
    </submittedName>
</protein>